<proteinExistence type="predicted"/>
<gene>
    <name evidence="1" type="ORF">CYLTODRAFT_491506</name>
</gene>
<sequence>MRPNTTYNPLVIVSGYEMNGADLEKLLLQFYPNYDFRNRPRALWYAYRRWRNYLRDEEYIHIPEILPRNWPTDDYNGREIPEVTFFFPSRAPVNIIEGEDQLSDPILCTPNEQDESKLQEFAKFIASRGKQLDTTKLRFFFNYLKCCSQRLRPRSSYNLLATVVGYEMNGADMENFMCQFYPDHNFWNNPHALLSAYRRWRNYLRDEEYVHTPDMLPKDWPTDDYFERTIPEVAVFFPSRAPVAIVDGEDQLFDPVLCTPNEQDERGLQAFANHIDPKRHTNAYLYYGVRESVFPDGLPKDVLE</sequence>
<dbReference type="AlphaFoldDB" id="A0A0D7B7C4"/>
<dbReference type="Proteomes" id="UP000054007">
    <property type="component" value="Unassembled WGS sequence"/>
</dbReference>
<keyword evidence="2" id="KW-1185">Reference proteome</keyword>
<name>A0A0D7B7C4_9AGAR</name>
<accession>A0A0D7B7C4</accession>
<evidence type="ECO:0000313" key="2">
    <source>
        <dbReference type="Proteomes" id="UP000054007"/>
    </source>
</evidence>
<organism evidence="1 2">
    <name type="scientific">Cylindrobasidium torrendii FP15055 ss-10</name>
    <dbReference type="NCBI Taxonomy" id="1314674"/>
    <lineage>
        <taxon>Eukaryota</taxon>
        <taxon>Fungi</taxon>
        <taxon>Dikarya</taxon>
        <taxon>Basidiomycota</taxon>
        <taxon>Agaricomycotina</taxon>
        <taxon>Agaricomycetes</taxon>
        <taxon>Agaricomycetidae</taxon>
        <taxon>Agaricales</taxon>
        <taxon>Marasmiineae</taxon>
        <taxon>Physalacriaceae</taxon>
        <taxon>Cylindrobasidium</taxon>
    </lineage>
</organism>
<dbReference type="EMBL" id="KN880556">
    <property type="protein sequence ID" value="KIY66377.1"/>
    <property type="molecule type" value="Genomic_DNA"/>
</dbReference>
<reference evidence="1 2" key="1">
    <citation type="journal article" date="2015" name="Fungal Genet. Biol.">
        <title>Evolution of novel wood decay mechanisms in Agaricales revealed by the genome sequences of Fistulina hepatica and Cylindrobasidium torrendii.</title>
        <authorList>
            <person name="Floudas D."/>
            <person name="Held B.W."/>
            <person name="Riley R."/>
            <person name="Nagy L.G."/>
            <person name="Koehler G."/>
            <person name="Ransdell A.S."/>
            <person name="Younus H."/>
            <person name="Chow J."/>
            <person name="Chiniquy J."/>
            <person name="Lipzen A."/>
            <person name="Tritt A."/>
            <person name="Sun H."/>
            <person name="Haridas S."/>
            <person name="LaButti K."/>
            <person name="Ohm R.A."/>
            <person name="Kues U."/>
            <person name="Blanchette R.A."/>
            <person name="Grigoriev I.V."/>
            <person name="Minto R.E."/>
            <person name="Hibbett D.S."/>
        </authorList>
    </citation>
    <scope>NUCLEOTIDE SEQUENCE [LARGE SCALE GENOMIC DNA]</scope>
    <source>
        <strain evidence="1 2">FP15055 ss-10</strain>
    </source>
</reference>
<protein>
    <submittedName>
        <fullName evidence="1">Uncharacterized protein</fullName>
    </submittedName>
</protein>
<evidence type="ECO:0000313" key="1">
    <source>
        <dbReference type="EMBL" id="KIY66377.1"/>
    </source>
</evidence>